<sequence>MDPAPELKNPLRRTPEIIVYRECMRNHAAALGGHAVDGCGSMMGSMTSPNLEFPLIKPWHYQLEELLFTDFHYIFMIYSYAMGLG</sequence>
<accession>A0A9D5CKX0</accession>
<gene>
    <name evidence="2" type="ORF">J5N97_017263</name>
</gene>
<dbReference type="InterPro" id="IPR006456">
    <property type="entry name" value="ZF_HD_homeobox_Cys/His_dimer"/>
</dbReference>
<reference evidence="2" key="1">
    <citation type="submission" date="2021-03" db="EMBL/GenBank/DDBJ databases">
        <authorList>
            <person name="Li Z."/>
            <person name="Yang C."/>
        </authorList>
    </citation>
    <scope>NUCLEOTIDE SEQUENCE</scope>
    <source>
        <strain evidence="2">Dzin_1.0</strain>
        <tissue evidence="2">Leaf</tissue>
    </source>
</reference>
<dbReference type="OrthoDB" id="682018at2759"/>
<proteinExistence type="predicted"/>
<evidence type="ECO:0000313" key="2">
    <source>
        <dbReference type="EMBL" id="KAJ0975298.1"/>
    </source>
</evidence>
<dbReference type="Proteomes" id="UP001085076">
    <property type="component" value="Miscellaneous, Linkage group lg04"/>
</dbReference>
<name>A0A9D5CKX0_9LILI</name>
<organism evidence="2 3">
    <name type="scientific">Dioscorea zingiberensis</name>
    <dbReference type="NCBI Taxonomy" id="325984"/>
    <lineage>
        <taxon>Eukaryota</taxon>
        <taxon>Viridiplantae</taxon>
        <taxon>Streptophyta</taxon>
        <taxon>Embryophyta</taxon>
        <taxon>Tracheophyta</taxon>
        <taxon>Spermatophyta</taxon>
        <taxon>Magnoliopsida</taxon>
        <taxon>Liliopsida</taxon>
        <taxon>Dioscoreales</taxon>
        <taxon>Dioscoreaceae</taxon>
        <taxon>Dioscorea</taxon>
    </lineage>
</organism>
<dbReference type="PROSITE" id="PS51523">
    <property type="entry name" value="ZF_HD_DIMER"/>
    <property type="match status" value="1"/>
</dbReference>
<evidence type="ECO:0000313" key="3">
    <source>
        <dbReference type="Proteomes" id="UP001085076"/>
    </source>
</evidence>
<keyword evidence="3" id="KW-1185">Reference proteome</keyword>
<feature type="domain" description="ZF-HD dimerization-type" evidence="1">
    <location>
        <begin position="20"/>
        <end position="70"/>
    </location>
</feature>
<dbReference type="AlphaFoldDB" id="A0A9D5CKX0"/>
<reference evidence="2" key="2">
    <citation type="journal article" date="2022" name="Hortic Res">
        <title>The genome of Dioscorea zingiberensis sheds light on the biosynthesis, origin and evolution of the medicinally important diosgenin saponins.</title>
        <authorList>
            <person name="Li Y."/>
            <person name="Tan C."/>
            <person name="Li Z."/>
            <person name="Guo J."/>
            <person name="Li S."/>
            <person name="Chen X."/>
            <person name="Wang C."/>
            <person name="Dai X."/>
            <person name="Yang H."/>
            <person name="Song W."/>
            <person name="Hou L."/>
            <person name="Xu J."/>
            <person name="Tong Z."/>
            <person name="Xu A."/>
            <person name="Yuan X."/>
            <person name="Wang W."/>
            <person name="Yang Q."/>
            <person name="Chen L."/>
            <person name="Sun Z."/>
            <person name="Wang K."/>
            <person name="Pan B."/>
            <person name="Chen J."/>
            <person name="Bao Y."/>
            <person name="Liu F."/>
            <person name="Qi X."/>
            <person name="Gang D.R."/>
            <person name="Wen J."/>
            <person name="Li J."/>
        </authorList>
    </citation>
    <scope>NUCLEOTIDE SEQUENCE</scope>
    <source>
        <strain evidence="2">Dzin_1.0</strain>
    </source>
</reference>
<dbReference type="Pfam" id="PF04770">
    <property type="entry name" value="ZF-HD_dimer"/>
    <property type="match status" value="1"/>
</dbReference>
<evidence type="ECO:0000259" key="1">
    <source>
        <dbReference type="PROSITE" id="PS51523"/>
    </source>
</evidence>
<comment type="caution">
    <text evidence="2">The sequence shown here is derived from an EMBL/GenBank/DDBJ whole genome shotgun (WGS) entry which is preliminary data.</text>
</comment>
<protein>
    <recommendedName>
        <fullName evidence="1">ZF-HD dimerization-type domain-containing protein</fullName>
    </recommendedName>
</protein>
<dbReference type="EMBL" id="JAGGNH010000004">
    <property type="protein sequence ID" value="KAJ0975298.1"/>
    <property type="molecule type" value="Genomic_DNA"/>
</dbReference>